<proteinExistence type="predicted"/>
<evidence type="ECO:0000313" key="4">
    <source>
        <dbReference type="Proteomes" id="UP000597886"/>
    </source>
</evidence>
<dbReference type="InterPro" id="IPR029058">
    <property type="entry name" value="AB_hydrolase_fold"/>
</dbReference>
<evidence type="ECO:0000313" key="3">
    <source>
        <dbReference type="EMBL" id="NOE19616.1"/>
    </source>
</evidence>
<dbReference type="PANTHER" id="PTHR43798:SF31">
    <property type="entry name" value="AB HYDROLASE SUPERFAMILY PROTEIN YCLE"/>
    <property type="match status" value="1"/>
</dbReference>
<keyword evidence="1 3" id="KW-0378">Hydrolase</keyword>
<gene>
    <name evidence="3" type="ORF">GS634_15950</name>
</gene>
<dbReference type="GO" id="GO:0016787">
    <property type="term" value="F:hydrolase activity"/>
    <property type="evidence" value="ECO:0007669"/>
    <property type="project" value="UniProtKB-KW"/>
</dbReference>
<dbReference type="GO" id="GO:0016020">
    <property type="term" value="C:membrane"/>
    <property type="evidence" value="ECO:0007669"/>
    <property type="project" value="TreeGrafter"/>
</dbReference>
<dbReference type="Gene3D" id="3.40.50.1820">
    <property type="entry name" value="alpha/beta hydrolase"/>
    <property type="match status" value="1"/>
</dbReference>
<accession>A0AA91C0F0</accession>
<dbReference type="EMBL" id="WVRA01000006">
    <property type="protein sequence ID" value="NOE19616.1"/>
    <property type="molecule type" value="Genomic_DNA"/>
</dbReference>
<dbReference type="InterPro" id="IPR000073">
    <property type="entry name" value="AB_hydrolase_1"/>
</dbReference>
<dbReference type="SUPFAM" id="SSF53474">
    <property type="entry name" value="alpha/beta-Hydrolases"/>
    <property type="match status" value="1"/>
</dbReference>
<reference evidence="3" key="1">
    <citation type="submission" date="2019-12" db="EMBL/GenBank/DDBJ databases">
        <title>Ruegeria JWLKs population differentiation of coral mucus and skeleton niches.</title>
        <authorList>
            <person name="Luo D."/>
        </authorList>
    </citation>
    <scope>NUCLEOTIDE SEQUENCE</scope>
    <source>
        <strain evidence="3">HKCCD6181</strain>
    </source>
</reference>
<evidence type="ECO:0000256" key="1">
    <source>
        <dbReference type="ARBA" id="ARBA00022801"/>
    </source>
</evidence>
<dbReference type="RefSeq" id="WP_171331192.1">
    <property type="nucleotide sequence ID" value="NZ_WVRA01000006.1"/>
</dbReference>
<dbReference type="Pfam" id="PF12697">
    <property type="entry name" value="Abhydrolase_6"/>
    <property type="match status" value="1"/>
</dbReference>
<dbReference type="AlphaFoldDB" id="A0AA91C0F0"/>
<feature type="domain" description="AB hydrolase-1" evidence="2">
    <location>
        <begin position="34"/>
        <end position="271"/>
    </location>
</feature>
<protein>
    <submittedName>
        <fullName evidence="3">Alpha/beta fold hydrolase</fullName>
    </submittedName>
</protein>
<organism evidence="3 4">
    <name type="scientific">Ruegeria atlantica</name>
    <dbReference type="NCBI Taxonomy" id="81569"/>
    <lineage>
        <taxon>Bacteria</taxon>
        <taxon>Pseudomonadati</taxon>
        <taxon>Pseudomonadota</taxon>
        <taxon>Alphaproteobacteria</taxon>
        <taxon>Rhodobacterales</taxon>
        <taxon>Roseobacteraceae</taxon>
        <taxon>Ruegeria</taxon>
    </lineage>
</organism>
<comment type="caution">
    <text evidence="3">The sequence shown here is derived from an EMBL/GenBank/DDBJ whole genome shotgun (WGS) entry which is preliminary data.</text>
</comment>
<dbReference type="Proteomes" id="UP000597886">
    <property type="component" value="Unassembled WGS sequence"/>
</dbReference>
<evidence type="ECO:0000259" key="2">
    <source>
        <dbReference type="Pfam" id="PF12697"/>
    </source>
</evidence>
<dbReference type="InterPro" id="IPR050266">
    <property type="entry name" value="AB_hydrolase_sf"/>
</dbReference>
<sequence length="284" mass="31102">MSVFPEFGLKSETHQLTMGGVTMRVVVEGAGPPVVFVPGGDQTAEAYSEQFSCLSDDFKCITYDPRGAGDTQSPPPPWSMQDYAADCAAVIDAFAGGQAAVCGLSLGGLVTQQTAIDFPEKVRLAIPMGTSAYIDGFTRDWMQAEIDLRKDGITLPDYFLAPHYAVYAFPAKALHEPELWEQLKASYTERFRNRDPQATIDQWEACLKFDCREGLKTCPVPMHVIAFSEDVQTAPVMCKVVSDLAPNGVFHEIPGLGHVSMTRHKPEIVAAKLREILTAELVQQ</sequence>
<name>A0AA91C0F0_9RHOB</name>
<dbReference type="PANTHER" id="PTHR43798">
    <property type="entry name" value="MONOACYLGLYCEROL LIPASE"/>
    <property type="match status" value="1"/>
</dbReference>